<keyword evidence="4" id="KW-1185">Reference proteome</keyword>
<evidence type="ECO:0000256" key="1">
    <source>
        <dbReference type="SAM" id="MobiDB-lite"/>
    </source>
</evidence>
<comment type="caution">
    <text evidence="3">The sequence shown here is derived from an EMBL/GenBank/DDBJ whole genome shotgun (WGS) entry which is preliminary data.</text>
</comment>
<proteinExistence type="predicted"/>
<sequence>MTALFRDTNEEVAAVFTRLKRGNPGLNTEMWKVWEAKPVGKSLQLILGVDERSAAELTKVDFAPYFGLGRARFHEVQPKTVKGKQALVGRGTGKETLVTDKGKGKGASTKRPPAENTKATADEESSLVEGGKGGEAPIGEPECSAATLIPQTSELIRPPRLTLERRASEGGSSKEKAGRPSMAALAIKEALDGTREGTQSTLTSFILGSLSSMALATKAKGEAASMEVEDGH</sequence>
<evidence type="ECO:0000313" key="3">
    <source>
        <dbReference type="EMBL" id="KAK0176894.1"/>
    </source>
</evidence>
<name>A0AA39FW14_9HYME</name>
<dbReference type="Pfam" id="PF16012">
    <property type="entry name" value="DUF4780"/>
    <property type="match status" value="1"/>
</dbReference>
<reference evidence="3" key="2">
    <citation type="submission" date="2023-03" db="EMBL/GenBank/DDBJ databases">
        <authorList>
            <person name="Inwood S.N."/>
            <person name="Skelly J.G."/>
            <person name="Guhlin J."/>
            <person name="Harrop T.W.R."/>
            <person name="Goldson S.G."/>
            <person name="Dearden P.K."/>
        </authorList>
    </citation>
    <scope>NUCLEOTIDE SEQUENCE</scope>
    <source>
        <strain evidence="3">Irish</strain>
        <tissue evidence="3">Whole body</tissue>
    </source>
</reference>
<dbReference type="AlphaFoldDB" id="A0AA39FW14"/>
<evidence type="ECO:0000313" key="4">
    <source>
        <dbReference type="Proteomes" id="UP001168990"/>
    </source>
</evidence>
<dbReference type="InterPro" id="IPR031961">
    <property type="entry name" value="DUF4780"/>
</dbReference>
<dbReference type="EMBL" id="JAQQBS010000001">
    <property type="protein sequence ID" value="KAK0176894.1"/>
    <property type="molecule type" value="Genomic_DNA"/>
</dbReference>
<reference evidence="3" key="1">
    <citation type="journal article" date="2023" name="bioRxiv">
        <title>Scaffold-level genome assemblies of two parasitoid biocontrol wasps reveal the parthenogenesis mechanism and an associated novel virus.</title>
        <authorList>
            <person name="Inwood S."/>
            <person name="Skelly J."/>
            <person name="Guhlin J."/>
            <person name="Harrop T."/>
            <person name="Goldson S."/>
            <person name="Dearden P."/>
        </authorList>
    </citation>
    <scope>NUCLEOTIDE SEQUENCE</scope>
    <source>
        <strain evidence="3">Irish</strain>
        <tissue evidence="3">Whole body</tissue>
    </source>
</reference>
<organism evidence="3 4">
    <name type="scientific">Microctonus aethiopoides</name>
    <dbReference type="NCBI Taxonomy" id="144406"/>
    <lineage>
        <taxon>Eukaryota</taxon>
        <taxon>Metazoa</taxon>
        <taxon>Ecdysozoa</taxon>
        <taxon>Arthropoda</taxon>
        <taxon>Hexapoda</taxon>
        <taxon>Insecta</taxon>
        <taxon>Pterygota</taxon>
        <taxon>Neoptera</taxon>
        <taxon>Endopterygota</taxon>
        <taxon>Hymenoptera</taxon>
        <taxon>Apocrita</taxon>
        <taxon>Ichneumonoidea</taxon>
        <taxon>Braconidae</taxon>
        <taxon>Euphorinae</taxon>
        <taxon>Microctonus</taxon>
    </lineage>
</organism>
<feature type="domain" description="DUF4780" evidence="2">
    <location>
        <begin position="4"/>
        <end position="73"/>
    </location>
</feature>
<feature type="region of interest" description="Disordered" evidence="1">
    <location>
        <begin position="86"/>
        <end position="139"/>
    </location>
</feature>
<dbReference type="Proteomes" id="UP001168990">
    <property type="component" value="Unassembled WGS sequence"/>
</dbReference>
<accession>A0AA39FW14</accession>
<protein>
    <recommendedName>
        <fullName evidence="2">DUF4780 domain-containing protein</fullName>
    </recommendedName>
</protein>
<evidence type="ECO:0000259" key="2">
    <source>
        <dbReference type="Pfam" id="PF16012"/>
    </source>
</evidence>
<gene>
    <name evidence="3" type="ORF">PV328_000992</name>
</gene>